<dbReference type="Gene3D" id="2.60.40.640">
    <property type="match status" value="1"/>
</dbReference>
<sequence>MPPTHIKRSNDLSIQLVNPATPLYPGSVVLGHIVRKSHIVAPNATIRVRLLGRAKAKLVIDRGNNSKSYYRSRFNFWREGAIADVVHHGPIHVAQGAGEEQSWPFALALPTHTDAAAVNAGLSENERAACFLHAPGDPQGKLGVPEQPLPGSFFFEHSGFGKSWHGFVEYWLEAELRVEGKSKIIEATMPLRVWSVPSPSPPMTDFGLTGRMMNGLVSTQRLIPGMEDAKLSFKQKSQKFFGSSKVPNFHFSMRVEYPTQIQLGNPYTIPFRLRITPNREKSSEVIQDVPQKAYIKSSKLEVHSTVGVICPGTFDSHEGSKTRKLCIGRTSKFVNEVDGFEIPCAPKEDMLDLGAVLGLQIDARSAVVGASKFGGGTLETMSPTYTTYCVRLSHVLHWEVKVSIGGESWECGWQNRIAVHPPVEEALSGGVGAASAGMATLSLEPPPPPVDEAVPAYEGPSTAAPAYEKVAGGQASNEVNARRLNGNVGARASKGQLIYLSIMMEEDE</sequence>
<dbReference type="AlphaFoldDB" id="A0A7J6IZW1"/>
<proteinExistence type="predicted"/>
<dbReference type="InterPro" id="IPR014752">
    <property type="entry name" value="Arrestin-like_C"/>
</dbReference>
<gene>
    <name evidence="1" type="ORF">CGGC5_v010197</name>
</gene>
<dbReference type="OrthoDB" id="2333384at2759"/>
<keyword evidence="2" id="KW-1185">Reference proteome</keyword>
<organism evidence="1 2">
    <name type="scientific">Colletotrichum fructicola (strain Nara gc5)</name>
    <name type="common">Anthracnose fungus</name>
    <name type="synonym">Colletotrichum gloeosporioides (strain Nara gc5)</name>
    <dbReference type="NCBI Taxonomy" id="1213859"/>
    <lineage>
        <taxon>Eukaryota</taxon>
        <taxon>Fungi</taxon>
        <taxon>Dikarya</taxon>
        <taxon>Ascomycota</taxon>
        <taxon>Pezizomycotina</taxon>
        <taxon>Sordariomycetes</taxon>
        <taxon>Hypocreomycetidae</taxon>
        <taxon>Glomerellales</taxon>
        <taxon>Glomerellaceae</taxon>
        <taxon>Colletotrichum</taxon>
        <taxon>Colletotrichum gloeosporioides species complex</taxon>
    </lineage>
</organism>
<dbReference type="RefSeq" id="XP_031881838.1">
    <property type="nucleotide sequence ID" value="XM_032021244.1"/>
</dbReference>
<evidence type="ECO:0000313" key="2">
    <source>
        <dbReference type="Proteomes" id="UP000011096"/>
    </source>
</evidence>
<evidence type="ECO:0008006" key="3">
    <source>
        <dbReference type="Google" id="ProtNLM"/>
    </source>
</evidence>
<comment type="caution">
    <text evidence="1">The sequence shown here is derived from an EMBL/GenBank/DDBJ whole genome shotgun (WGS) entry which is preliminary data.</text>
</comment>
<dbReference type="InParanoid" id="A0A7J6IZW1"/>
<dbReference type="Proteomes" id="UP000011096">
    <property type="component" value="Unassembled WGS sequence"/>
</dbReference>
<evidence type="ECO:0000313" key="1">
    <source>
        <dbReference type="EMBL" id="KAF4482812.1"/>
    </source>
</evidence>
<reference evidence="1 2" key="1">
    <citation type="submission" date="2012-08" db="EMBL/GenBank/DDBJ databases">
        <authorList>
            <person name="Gan P.H.P."/>
            <person name="Ikeda K."/>
            <person name="Irieda H."/>
            <person name="Narusaka M."/>
            <person name="O'Connell R.J."/>
            <person name="Narusaka Y."/>
            <person name="Takano Y."/>
            <person name="Kubo Y."/>
            <person name="Shirasu K."/>
        </authorList>
    </citation>
    <scope>NUCLEOTIDE SEQUENCE [LARGE SCALE GENOMIC DNA]</scope>
    <source>
        <strain evidence="1 2">Nara gc5</strain>
    </source>
</reference>
<dbReference type="GeneID" id="43605450"/>
<dbReference type="EMBL" id="ANPB02000005">
    <property type="protein sequence ID" value="KAF4482812.1"/>
    <property type="molecule type" value="Genomic_DNA"/>
</dbReference>
<reference evidence="1 2" key="2">
    <citation type="submission" date="2020-04" db="EMBL/GenBank/DDBJ databases">
        <title>Genome sequencing and assembly of multiple isolates from the Colletotrichum gloeosporioides species complex.</title>
        <authorList>
            <person name="Gan P."/>
            <person name="Shirasu K."/>
        </authorList>
    </citation>
    <scope>NUCLEOTIDE SEQUENCE [LARGE SCALE GENOMIC DNA]</scope>
    <source>
        <strain evidence="1 2">Nara gc5</strain>
    </source>
</reference>
<accession>A0A7J6IZW1</accession>
<name>A0A7J6IZW1_COLFN</name>
<protein>
    <recommendedName>
        <fullName evidence="3">Arrestin-like N-terminal domain-containing protein</fullName>
    </recommendedName>
</protein>